<keyword evidence="4 7" id="KW-0812">Transmembrane</keyword>
<feature type="transmembrane region" description="Helical" evidence="7">
    <location>
        <begin position="113"/>
        <end position="135"/>
    </location>
</feature>
<evidence type="ECO:0000256" key="4">
    <source>
        <dbReference type="ARBA" id="ARBA00022692"/>
    </source>
</evidence>
<feature type="transmembrane region" description="Helical" evidence="7">
    <location>
        <begin position="12"/>
        <end position="33"/>
    </location>
</feature>
<feature type="transmembrane region" description="Helical" evidence="7">
    <location>
        <begin position="75"/>
        <end position="101"/>
    </location>
</feature>
<evidence type="ECO:0000256" key="1">
    <source>
        <dbReference type="ARBA" id="ARBA00004651"/>
    </source>
</evidence>
<comment type="subcellular location">
    <subcellularLocation>
        <location evidence="1 7">Cell membrane</location>
        <topology evidence="1 7">Multi-pass membrane protein</topology>
    </subcellularLocation>
</comment>
<evidence type="ECO:0000256" key="7">
    <source>
        <dbReference type="RuleBase" id="RU363032"/>
    </source>
</evidence>
<organism evidence="9 10">
    <name type="scientific">Orenia metallireducens</name>
    <dbReference type="NCBI Taxonomy" id="1413210"/>
    <lineage>
        <taxon>Bacteria</taxon>
        <taxon>Bacillati</taxon>
        <taxon>Bacillota</taxon>
        <taxon>Clostridia</taxon>
        <taxon>Halanaerobiales</taxon>
        <taxon>Halobacteroidaceae</taxon>
        <taxon>Orenia</taxon>
    </lineage>
</organism>
<dbReference type="InterPro" id="IPR000515">
    <property type="entry name" value="MetI-like"/>
</dbReference>
<protein>
    <submittedName>
        <fullName evidence="9">ABC transporter permease</fullName>
    </submittedName>
</protein>
<dbReference type="Pfam" id="PF00528">
    <property type="entry name" value="BPD_transp_1"/>
    <property type="match status" value="1"/>
</dbReference>
<reference evidence="9 10" key="2">
    <citation type="submission" date="2016-08" db="EMBL/GenBank/DDBJ databases">
        <title>Orenia metallireducens sp. nov. strain Z6, a Novel Metal-reducing Firmicute from the Deep Subsurface.</title>
        <authorList>
            <person name="Maxim B.I."/>
            <person name="Kenneth K."/>
            <person name="Flynn T.M."/>
            <person name="Oloughlin E.J."/>
            <person name="Locke R.A."/>
            <person name="Weber J.R."/>
            <person name="Egan S.M."/>
            <person name="Mackie R.I."/>
            <person name="Cann I.K."/>
        </authorList>
    </citation>
    <scope>NUCLEOTIDE SEQUENCE [LARGE SCALE GENOMIC DNA]</scope>
    <source>
        <strain evidence="9 10">Z6</strain>
    </source>
</reference>
<dbReference type="InterPro" id="IPR035906">
    <property type="entry name" value="MetI-like_sf"/>
</dbReference>
<keyword evidence="5 7" id="KW-1133">Transmembrane helix</keyword>
<feature type="transmembrane region" description="Helical" evidence="7">
    <location>
        <begin position="198"/>
        <end position="219"/>
    </location>
</feature>
<dbReference type="AlphaFoldDB" id="A0A1C0ADJ1"/>
<comment type="similarity">
    <text evidence="7">Belongs to the binding-protein-dependent transport system permease family.</text>
</comment>
<evidence type="ECO:0000256" key="2">
    <source>
        <dbReference type="ARBA" id="ARBA00022448"/>
    </source>
</evidence>
<keyword evidence="2 7" id="KW-0813">Transport</keyword>
<dbReference type="EMBL" id="LWDV01000002">
    <property type="protein sequence ID" value="OCL28773.1"/>
    <property type="molecule type" value="Genomic_DNA"/>
</dbReference>
<dbReference type="PANTHER" id="PTHR43744:SF12">
    <property type="entry name" value="ABC TRANSPORTER PERMEASE PROTEIN MG189-RELATED"/>
    <property type="match status" value="1"/>
</dbReference>
<keyword evidence="6 7" id="KW-0472">Membrane</keyword>
<dbReference type="GO" id="GO:0055085">
    <property type="term" value="P:transmembrane transport"/>
    <property type="evidence" value="ECO:0007669"/>
    <property type="project" value="InterPro"/>
</dbReference>
<dbReference type="Gene3D" id="1.10.3720.10">
    <property type="entry name" value="MetI-like"/>
    <property type="match status" value="1"/>
</dbReference>
<dbReference type="SUPFAM" id="SSF161098">
    <property type="entry name" value="MetI-like"/>
    <property type="match status" value="1"/>
</dbReference>
<comment type="caution">
    <text evidence="9">The sequence shown here is derived from an EMBL/GenBank/DDBJ whole genome shotgun (WGS) entry which is preliminary data.</text>
</comment>
<dbReference type="GO" id="GO:0005886">
    <property type="term" value="C:plasma membrane"/>
    <property type="evidence" value="ECO:0007669"/>
    <property type="project" value="UniProtKB-SubCell"/>
</dbReference>
<feature type="transmembrane region" description="Helical" evidence="7">
    <location>
        <begin position="239"/>
        <end position="265"/>
    </location>
</feature>
<proteinExistence type="inferred from homology"/>
<evidence type="ECO:0000256" key="3">
    <source>
        <dbReference type="ARBA" id="ARBA00022475"/>
    </source>
</evidence>
<reference evidence="10" key="1">
    <citation type="submission" date="2016-07" db="EMBL/GenBank/DDBJ databases">
        <authorList>
            <person name="Florea S."/>
            <person name="Webb J.S."/>
            <person name="Jaromczyk J."/>
            <person name="Schardl C.L."/>
        </authorList>
    </citation>
    <scope>NUCLEOTIDE SEQUENCE [LARGE SCALE GENOMIC DNA]</scope>
    <source>
        <strain evidence="10">Z6</strain>
    </source>
</reference>
<accession>A0A1C0ADJ1</accession>
<feature type="domain" description="ABC transmembrane type-1" evidence="8">
    <location>
        <begin position="76"/>
        <end position="265"/>
    </location>
</feature>
<evidence type="ECO:0000313" key="9">
    <source>
        <dbReference type="EMBL" id="OCL28773.1"/>
    </source>
</evidence>
<keyword evidence="3" id="KW-1003">Cell membrane</keyword>
<sequence>MLGVKKDKFKKYLLFTITTLVAAIWLLPLIWMLSTSLKPEADTISWPIKFIPENFTLDNYKAIFSNSERTPMLRWFFNSIFIATTTTVLVVFFDALAAYAYARMEFKGRKIMFMTLMATMMIPPVTNLIPNYIIVDKLGWLDSYSAMIFPAIANVFGVFLLRQFFMGIPKELEEAAFIDGCTRFQVFRMIILPLAKPALITLSLFTFLGSWNAFLWPLIVTNSAEMKPLTPGLSLLQGYYVIEFGKLMAGALISALPVIILFLFVQRYFVQGISLTGTKG</sequence>
<dbReference type="CDD" id="cd06261">
    <property type="entry name" value="TM_PBP2"/>
    <property type="match status" value="1"/>
</dbReference>
<evidence type="ECO:0000256" key="5">
    <source>
        <dbReference type="ARBA" id="ARBA00022989"/>
    </source>
</evidence>
<dbReference type="PROSITE" id="PS50928">
    <property type="entry name" value="ABC_TM1"/>
    <property type="match status" value="1"/>
</dbReference>
<dbReference type="Proteomes" id="UP000093514">
    <property type="component" value="Unassembled WGS sequence"/>
</dbReference>
<evidence type="ECO:0000313" key="10">
    <source>
        <dbReference type="Proteomes" id="UP000093514"/>
    </source>
</evidence>
<feature type="transmembrane region" description="Helical" evidence="7">
    <location>
        <begin position="141"/>
        <end position="161"/>
    </location>
</feature>
<name>A0A1C0ADJ1_9FIRM</name>
<dbReference type="PANTHER" id="PTHR43744">
    <property type="entry name" value="ABC TRANSPORTER PERMEASE PROTEIN MG189-RELATED-RELATED"/>
    <property type="match status" value="1"/>
</dbReference>
<evidence type="ECO:0000259" key="8">
    <source>
        <dbReference type="PROSITE" id="PS50928"/>
    </source>
</evidence>
<keyword evidence="10" id="KW-1185">Reference proteome</keyword>
<evidence type="ECO:0000256" key="6">
    <source>
        <dbReference type="ARBA" id="ARBA00023136"/>
    </source>
</evidence>
<dbReference type="RefSeq" id="WP_068714304.1">
    <property type="nucleotide sequence ID" value="NZ_LWDV01000002.1"/>
</dbReference>
<gene>
    <name evidence="9" type="ORF">U472_00065</name>
</gene>